<evidence type="ECO:0000313" key="3">
    <source>
        <dbReference type="Proteomes" id="UP000028042"/>
    </source>
</evidence>
<keyword evidence="4" id="KW-1185">Reference proteome</keyword>
<proteinExistence type="predicted"/>
<reference evidence="1 4" key="1">
    <citation type="journal article" date="2015" name="Genome Announc.">
        <title>Complete Genome Sequence of the Nitrogen-Fixing and Solvent-Producing Clostridium pasteurianum DSM 525.</title>
        <authorList>
            <person name="Poehlein A."/>
            <person name="Grosse-Honebrink A."/>
            <person name="Zhang Y."/>
            <person name="Minton N.P."/>
            <person name="Daniel R."/>
        </authorList>
    </citation>
    <scope>NUCLEOTIDE SEQUENCE [LARGE SCALE GENOMIC DNA]</scope>
    <source>
        <strain evidence="1">DSM 525</strain>
        <strain evidence="4">DSM 525 / ATCC 6013</strain>
    </source>
</reference>
<evidence type="ECO:0000313" key="1">
    <source>
        <dbReference type="EMBL" id="AJA51147.1"/>
    </source>
</evidence>
<dbReference type="RefSeq" id="WP_003444605.1">
    <property type="nucleotide sequence ID" value="NZ_ANZB01000005.1"/>
</dbReference>
<dbReference type="AlphaFoldDB" id="A0A0H3J1B8"/>
<accession>A0A0H3J1B8</accession>
<evidence type="ECO:0000313" key="4">
    <source>
        <dbReference type="Proteomes" id="UP000030905"/>
    </source>
</evidence>
<evidence type="ECO:0000313" key="2">
    <source>
        <dbReference type="EMBL" id="KRU12845.1"/>
    </source>
</evidence>
<dbReference type="KEGG" id="cpae:CPAST_c10590"/>
<dbReference type="PATRIC" id="fig|1262449.3.peg.1908"/>
<reference evidence="2" key="2">
    <citation type="submission" date="2015-10" db="EMBL/GenBank/DDBJ databases">
        <title>Improved Draft Genome Sequence of Clostridium pasteurianum Strain ATCC 6013 (DSM 525) Using a Hybrid Next-Generation Sequencing Approach.</title>
        <authorList>
            <person name="Pyne M.E."/>
            <person name="Utturkar S.M."/>
            <person name="Brown S.D."/>
            <person name="Moo-Young M."/>
            <person name="Chung D.A."/>
            <person name="Chou P.C."/>
        </authorList>
    </citation>
    <scope>NUCLEOTIDE SEQUENCE</scope>
    <source>
        <strain evidence="2">ATCC 6013</strain>
    </source>
</reference>
<dbReference type="GeneID" id="93073255"/>
<dbReference type="Proteomes" id="UP000028042">
    <property type="component" value="Unassembled WGS sequence"/>
</dbReference>
<gene>
    <name evidence="1" type="ORF">CLPA_c10590</name>
    <name evidence="2" type="ORF">CP6013_02093</name>
</gene>
<protein>
    <submittedName>
        <fullName evidence="1">Uncharacterized protein</fullName>
    </submittedName>
</protein>
<dbReference type="EMBL" id="CP009268">
    <property type="protein sequence ID" value="AJA51147.1"/>
    <property type="molecule type" value="Genomic_DNA"/>
</dbReference>
<sequence length="137" mass="16039">MKKLFIKPVQGKEYQSIEETRKLLGVIDKSDEHYIINGIMNILHKMNETFYIITKKKEHYVYGYASDNIGVKIIFNNYDNSDTEKKLFNSNVEMSLYPASDDGSDLIISLESNNPEGISKLEEFRNFCLQKFFIYED</sequence>
<name>A0A0H3J1B8_CLOPA</name>
<reference evidence="2 3" key="3">
    <citation type="journal article" name="Genome Announc.">
        <title>Improved Draft Genome Sequence of Clostridium pasteurianum Strain ATCC 6013 (DSM 525) Using a Hybrid Next-Generation Sequencing Approach.</title>
        <authorList>
            <person name="Pyne M.E."/>
            <person name="Utturkar S."/>
            <person name="Brown S.D."/>
            <person name="Moo-Young M."/>
            <person name="Chung D.A."/>
            <person name="Chou C.P."/>
        </authorList>
    </citation>
    <scope>NUCLEOTIDE SEQUENCE [LARGE SCALE GENOMIC DNA]</scope>
    <source>
        <strain evidence="2 3">ATCC 6013</strain>
    </source>
</reference>
<organism evidence="1 4">
    <name type="scientific">Clostridium pasteurianum DSM 525 = ATCC 6013</name>
    <dbReference type="NCBI Taxonomy" id="1262449"/>
    <lineage>
        <taxon>Bacteria</taxon>
        <taxon>Bacillati</taxon>
        <taxon>Bacillota</taxon>
        <taxon>Clostridia</taxon>
        <taxon>Eubacteriales</taxon>
        <taxon>Clostridiaceae</taxon>
        <taxon>Clostridium</taxon>
    </lineage>
</organism>
<dbReference type="EMBL" id="JPGY02000001">
    <property type="protein sequence ID" value="KRU12845.1"/>
    <property type="molecule type" value="Genomic_DNA"/>
</dbReference>
<dbReference type="KEGG" id="cpat:CLPA_c10590"/>
<dbReference type="Proteomes" id="UP000030905">
    <property type="component" value="Chromosome"/>
</dbReference>